<comment type="caution">
    <text evidence="2">The sequence shown here is derived from an EMBL/GenBank/DDBJ whole genome shotgun (WGS) entry which is preliminary data.</text>
</comment>
<dbReference type="Proteomes" id="UP000681720">
    <property type="component" value="Unassembled WGS sequence"/>
</dbReference>
<dbReference type="EMBL" id="CAJOBG010001371">
    <property type="protein sequence ID" value="CAF3922212.1"/>
    <property type="molecule type" value="Genomic_DNA"/>
</dbReference>
<dbReference type="Proteomes" id="UP000663842">
    <property type="component" value="Unassembled WGS sequence"/>
</dbReference>
<dbReference type="OrthoDB" id="9988668at2759"/>
<evidence type="ECO:0008006" key="12">
    <source>
        <dbReference type="Google" id="ProtNLM"/>
    </source>
</evidence>
<accession>A0A814ZVU9</accession>
<protein>
    <recommendedName>
        <fullName evidence="12">Transmembrane protein</fullName>
    </recommendedName>
</protein>
<evidence type="ECO:0000313" key="3">
    <source>
        <dbReference type="EMBL" id="CAF1590008.1"/>
    </source>
</evidence>
<keyword evidence="1" id="KW-0812">Transmembrane</keyword>
<sequence>MLSKRDYLIHFVRLFFASLLYGICSLLSHLWNKYQLFDISFQLQRCQSSTTTNKIYDITIWHWLNNFHFVNLFPSFSFLSTSNRQKCHYFTKVDYPIDINKLIEFVHSILFIYFVYHSIHLSLFHCNLKRLHEKQHYYARLYRQDQGKRNEI</sequence>
<name>A0A814ZVU9_9BILA</name>
<keyword evidence="1" id="KW-0472">Membrane</keyword>
<dbReference type="EMBL" id="CAJNRE010009768">
    <property type="protein sequence ID" value="CAF2085248.1"/>
    <property type="molecule type" value="Genomic_DNA"/>
</dbReference>
<dbReference type="Proteomes" id="UP000681967">
    <property type="component" value="Unassembled WGS sequence"/>
</dbReference>
<feature type="transmembrane region" description="Helical" evidence="1">
    <location>
        <begin position="105"/>
        <end position="124"/>
    </location>
</feature>
<dbReference type="Proteomes" id="UP000663824">
    <property type="component" value="Unassembled WGS sequence"/>
</dbReference>
<dbReference type="AlphaFoldDB" id="A0A814ZVU9"/>
<dbReference type="EMBL" id="CAJOBI010328671">
    <property type="protein sequence ID" value="CAF5195376.1"/>
    <property type="molecule type" value="Genomic_DNA"/>
</dbReference>
<dbReference type="EMBL" id="CAJOBJ010003936">
    <property type="protein sequence ID" value="CAF3983247.1"/>
    <property type="molecule type" value="Genomic_DNA"/>
</dbReference>
<proteinExistence type="predicted"/>
<evidence type="ECO:0000313" key="5">
    <source>
        <dbReference type="EMBL" id="CAF3803183.1"/>
    </source>
</evidence>
<dbReference type="Proteomes" id="UP000676336">
    <property type="component" value="Unassembled WGS sequence"/>
</dbReference>
<evidence type="ECO:0000313" key="11">
    <source>
        <dbReference type="Proteomes" id="UP000663866"/>
    </source>
</evidence>
<dbReference type="Proteomes" id="UP000663834">
    <property type="component" value="Unassembled WGS sequence"/>
</dbReference>
<evidence type="ECO:0000313" key="2">
    <source>
        <dbReference type="EMBL" id="CAF1248864.1"/>
    </source>
</evidence>
<dbReference type="EMBL" id="CAJOBH010000580">
    <property type="protein sequence ID" value="CAF3803183.1"/>
    <property type="molecule type" value="Genomic_DNA"/>
</dbReference>
<evidence type="ECO:0000313" key="4">
    <source>
        <dbReference type="EMBL" id="CAF2085248.1"/>
    </source>
</evidence>
<reference evidence="2" key="1">
    <citation type="submission" date="2021-02" db="EMBL/GenBank/DDBJ databases">
        <authorList>
            <person name="Nowell W R."/>
        </authorList>
    </citation>
    <scope>NUCLEOTIDE SEQUENCE</scope>
</reference>
<gene>
    <name evidence="5" type="ORF">BYL167_LOCUS3115</name>
    <name evidence="3" type="ORF">CJN711_LOCUS33921</name>
    <name evidence="7" type="ORF">GIL414_LOCUS10796</name>
    <name evidence="2" type="ORF">KQP761_LOCUS2180</name>
    <name evidence="4" type="ORF">MBJ925_LOCUS19415</name>
    <name evidence="6" type="ORF">OVN521_LOCUS10649</name>
    <name evidence="9" type="ORF">SMN809_LOCUS73791</name>
    <name evidence="8" type="ORF">UXM345_LOCUS18571</name>
</gene>
<keyword evidence="11" id="KW-1185">Reference proteome</keyword>
<dbReference type="Proteomes" id="UP000663855">
    <property type="component" value="Unassembled WGS sequence"/>
</dbReference>
<evidence type="ECO:0000313" key="9">
    <source>
        <dbReference type="EMBL" id="CAF5195376.1"/>
    </source>
</evidence>
<evidence type="ECO:0000313" key="10">
    <source>
        <dbReference type="Proteomes" id="UP000663834"/>
    </source>
</evidence>
<dbReference type="EMBL" id="CAJNOV010016412">
    <property type="protein sequence ID" value="CAF1590008.1"/>
    <property type="molecule type" value="Genomic_DNA"/>
</dbReference>
<evidence type="ECO:0000313" key="7">
    <source>
        <dbReference type="EMBL" id="CAF3983247.1"/>
    </source>
</evidence>
<organism evidence="2 10">
    <name type="scientific">Rotaria magnacalcarata</name>
    <dbReference type="NCBI Taxonomy" id="392030"/>
    <lineage>
        <taxon>Eukaryota</taxon>
        <taxon>Metazoa</taxon>
        <taxon>Spiralia</taxon>
        <taxon>Gnathifera</taxon>
        <taxon>Rotifera</taxon>
        <taxon>Eurotatoria</taxon>
        <taxon>Bdelloidea</taxon>
        <taxon>Philodinida</taxon>
        <taxon>Philodinidae</taxon>
        <taxon>Rotaria</taxon>
    </lineage>
</organism>
<evidence type="ECO:0000256" key="1">
    <source>
        <dbReference type="SAM" id="Phobius"/>
    </source>
</evidence>
<feature type="transmembrane region" description="Helical" evidence="1">
    <location>
        <begin position="12"/>
        <end position="31"/>
    </location>
</feature>
<dbReference type="EMBL" id="CAJOBF010002533">
    <property type="protein sequence ID" value="CAF4040551.1"/>
    <property type="molecule type" value="Genomic_DNA"/>
</dbReference>
<evidence type="ECO:0000313" key="8">
    <source>
        <dbReference type="EMBL" id="CAF4040551.1"/>
    </source>
</evidence>
<keyword evidence="1" id="KW-1133">Transmembrane helix</keyword>
<evidence type="ECO:0000313" key="6">
    <source>
        <dbReference type="EMBL" id="CAF3922212.1"/>
    </source>
</evidence>
<dbReference type="EMBL" id="CAJNOW010000138">
    <property type="protein sequence ID" value="CAF1248864.1"/>
    <property type="molecule type" value="Genomic_DNA"/>
</dbReference>
<dbReference type="Proteomes" id="UP000663866">
    <property type="component" value="Unassembled WGS sequence"/>
</dbReference>